<feature type="compositionally biased region" description="Basic and acidic residues" evidence="1">
    <location>
        <begin position="134"/>
        <end position="143"/>
    </location>
</feature>
<feature type="compositionally biased region" description="Basic residues" evidence="1">
    <location>
        <begin position="1"/>
        <end position="16"/>
    </location>
</feature>
<dbReference type="InterPro" id="IPR039752">
    <property type="entry name" value="F-box_only"/>
</dbReference>
<dbReference type="GO" id="GO:0005737">
    <property type="term" value="C:cytoplasm"/>
    <property type="evidence" value="ECO:0007669"/>
    <property type="project" value="TreeGrafter"/>
</dbReference>
<dbReference type="FunFam" id="1.20.1280.50:FF:000002">
    <property type="entry name" value="F-box only protein 44"/>
    <property type="match status" value="1"/>
</dbReference>
<dbReference type="EMBL" id="JAOTOJ010000011">
    <property type="protein sequence ID" value="KAK9394241.1"/>
    <property type="molecule type" value="Genomic_DNA"/>
</dbReference>
<dbReference type="GO" id="GO:0031146">
    <property type="term" value="P:SCF-dependent proteasomal ubiquitin-dependent protein catabolic process"/>
    <property type="evidence" value="ECO:0007669"/>
    <property type="project" value="TreeGrafter"/>
</dbReference>
<feature type="compositionally biased region" description="Basic and acidic residues" evidence="1">
    <location>
        <begin position="29"/>
        <end position="42"/>
    </location>
</feature>
<evidence type="ECO:0000259" key="2">
    <source>
        <dbReference type="PROSITE" id="PS50181"/>
    </source>
</evidence>
<dbReference type="SMART" id="SM00256">
    <property type="entry name" value="FBOX"/>
    <property type="match status" value="1"/>
</dbReference>
<evidence type="ECO:0000313" key="3">
    <source>
        <dbReference type="EMBL" id="KAK9394241.1"/>
    </source>
</evidence>
<dbReference type="GO" id="GO:0061630">
    <property type="term" value="F:ubiquitin protein ligase activity"/>
    <property type="evidence" value="ECO:0007669"/>
    <property type="project" value="TreeGrafter"/>
</dbReference>
<proteinExistence type="predicted"/>
<name>A0AAW1AXK8_CROAD</name>
<dbReference type="InterPro" id="IPR036047">
    <property type="entry name" value="F-box-like_dom_sf"/>
</dbReference>
<evidence type="ECO:0000256" key="1">
    <source>
        <dbReference type="SAM" id="MobiDB-lite"/>
    </source>
</evidence>
<feature type="domain" description="F-box" evidence="2">
    <location>
        <begin position="52"/>
        <end position="103"/>
    </location>
</feature>
<dbReference type="Proteomes" id="UP001474421">
    <property type="component" value="Unassembled WGS sequence"/>
</dbReference>
<feature type="region of interest" description="Disordered" evidence="1">
    <location>
        <begin position="116"/>
        <end position="151"/>
    </location>
</feature>
<accession>A0AAW1AXK8</accession>
<gene>
    <name evidence="3" type="ORF">NXF25_014769</name>
</gene>
<dbReference type="PANTHER" id="PTHR12125:SF9">
    <property type="entry name" value="F-BOX ONLY PROTEIN 27"/>
    <property type="match status" value="1"/>
</dbReference>
<comment type="caution">
    <text evidence="3">The sequence shown here is derived from an EMBL/GenBank/DDBJ whole genome shotgun (WGS) entry which is preliminary data.</text>
</comment>
<evidence type="ECO:0000313" key="4">
    <source>
        <dbReference type="Proteomes" id="UP001474421"/>
    </source>
</evidence>
<dbReference type="SUPFAM" id="SSF81383">
    <property type="entry name" value="F-box domain"/>
    <property type="match status" value="1"/>
</dbReference>
<dbReference type="GO" id="GO:0036503">
    <property type="term" value="P:ERAD pathway"/>
    <property type="evidence" value="ECO:0007669"/>
    <property type="project" value="TreeGrafter"/>
</dbReference>
<feature type="compositionally biased region" description="Low complexity" evidence="1">
    <location>
        <begin position="17"/>
        <end position="26"/>
    </location>
</feature>
<sequence>MPRRGVPGRKRGRRPGARPGSAMGAATARAREPKMAEEEAHRAVGSLPGPPPPDWARLPNEVLALILSWLPPEMLATRCRLVCRSWRDLVDGPAAWQLQWRREPSMRAALEAVGRFPPPGLEPPGRSAAAGQEPHPKPLRDRAVPTLDCPM</sequence>
<dbReference type="GO" id="GO:0019005">
    <property type="term" value="C:SCF ubiquitin ligase complex"/>
    <property type="evidence" value="ECO:0007669"/>
    <property type="project" value="TreeGrafter"/>
</dbReference>
<dbReference type="GO" id="GO:0006516">
    <property type="term" value="P:glycoprotein catabolic process"/>
    <property type="evidence" value="ECO:0007669"/>
    <property type="project" value="TreeGrafter"/>
</dbReference>
<reference evidence="3 4" key="1">
    <citation type="journal article" date="2024" name="Proc. Natl. Acad. Sci. U.S.A.">
        <title>The genetic regulatory architecture and epigenomic basis for age-related changes in rattlesnake venom.</title>
        <authorList>
            <person name="Hogan M.P."/>
            <person name="Holding M.L."/>
            <person name="Nystrom G.S."/>
            <person name="Colston T.J."/>
            <person name="Bartlett D.A."/>
            <person name="Mason A.J."/>
            <person name="Ellsworth S.A."/>
            <person name="Rautsaw R.M."/>
            <person name="Lawrence K.C."/>
            <person name="Strickland J.L."/>
            <person name="He B."/>
            <person name="Fraser P."/>
            <person name="Margres M.J."/>
            <person name="Gilbert D.M."/>
            <person name="Gibbs H.L."/>
            <person name="Parkinson C.L."/>
            <person name="Rokyta D.R."/>
        </authorList>
    </citation>
    <scope>NUCLEOTIDE SEQUENCE [LARGE SCALE GENOMIC DNA]</scope>
    <source>
        <strain evidence="3">DRR0105</strain>
    </source>
</reference>
<feature type="region of interest" description="Disordered" evidence="1">
    <location>
        <begin position="1"/>
        <end position="53"/>
    </location>
</feature>
<dbReference type="PROSITE" id="PS50181">
    <property type="entry name" value="FBOX"/>
    <property type="match status" value="1"/>
</dbReference>
<dbReference type="Pfam" id="PF12937">
    <property type="entry name" value="F-box-like"/>
    <property type="match status" value="1"/>
</dbReference>
<organism evidence="3 4">
    <name type="scientific">Crotalus adamanteus</name>
    <name type="common">Eastern diamondback rattlesnake</name>
    <dbReference type="NCBI Taxonomy" id="8729"/>
    <lineage>
        <taxon>Eukaryota</taxon>
        <taxon>Metazoa</taxon>
        <taxon>Chordata</taxon>
        <taxon>Craniata</taxon>
        <taxon>Vertebrata</taxon>
        <taxon>Euteleostomi</taxon>
        <taxon>Lepidosauria</taxon>
        <taxon>Squamata</taxon>
        <taxon>Bifurcata</taxon>
        <taxon>Unidentata</taxon>
        <taxon>Episquamata</taxon>
        <taxon>Toxicofera</taxon>
        <taxon>Serpentes</taxon>
        <taxon>Colubroidea</taxon>
        <taxon>Viperidae</taxon>
        <taxon>Crotalinae</taxon>
        <taxon>Crotalus</taxon>
    </lineage>
</organism>
<protein>
    <submittedName>
        <fullName evidence="3">F-box only protein 27-like</fullName>
    </submittedName>
</protein>
<dbReference type="Gene3D" id="1.20.1280.50">
    <property type="match status" value="1"/>
</dbReference>
<dbReference type="PANTHER" id="PTHR12125">
    <property type="entry name" value="F-BOX ONLY PROTEIN 6-LIKE PROTEIN"/>
    <property type="match status" value="1"/>
</dbReference>
<dbReference type="InterPro" id="IPR001810">
    <property type="entry name" value="F-box_dom"/>
</dbReference>
<dbReference type="AlphaFoldDB" id="A0AAW1AXK8"/>
<keyword evidence="4" id="KW-1185">Reference proteome</keyword>